<dbReference type="PANTHER" id="PTHR10695:SF46">
    <property type="entry name" value="BIFUNCTIONAL COENZYME A SYNTHASE-RELATED"/>
    <property type="match status" value="1"/>
</dbReference>
<accession>C9Y895</accession>
<dbReference type="UniPathway" id="UPA00241">
    <property type="reaction ID" value="UER00356"/>
</dbReference>
<dbReference type="PROSITE" id="PS51219">
    <property type="entry name" value="DPCK"/>
    <property type="match status" value="1"/>
</dbReference>
<evidence type="ECO:0000256" key="6">
    <source>
        <dbReference type="NCBIfam" id="TIGR00152"/>
    </source>
</evidence>
<evidence type="ECO:0000256" key="5">
    <source>
        <dbReference type="HAMAP-Rule" id="MF_00376"/>
    </source>
</evidence>
<gene>
    <name evidence="5 7" type="primary">coaE</name>
    <name evidence="7" type="ORF">Csp_A03460</name>
</gene>
<keyword evidence="5 7" id="KW-0808">Transferase</keyword>
<evidence type="ECO:0000313" key="7">
    <source>
        <dbReference type="EMBL" id="CBA27674.1"/>
    </source>
</evidence>
<dbReference type="EC" id="2.7.1.24" evidence="5 6"/>
<dbReference type="PANTHER" id="PTHR10695">
    <property type="entry name" value="DEPHOSPHO-COA KINASE-RELATED"/>
    <property type="match status" value="1"/>
</dbReference>
<dbReference type="GO" id="GO:0005524">
    <property type="term" value="F:ATP binding"/>
    <property type="evidence" value="ECO:0007669"/>
    <property type="project" value="UniProtKB-UniRule"/>
</dbReference>
<comment type="pathway">
    <text evidence="5">Cofactor biosynthesis; coenzyme A biosynthesis; CoA from (R)-pantothenate: step 5/5.</text>
</comment>
<keyword evidence="5 7" id="KW-0418">Kinase</keyword>
<feature type="binding site" evidence="5">
    <location>
        <begin position="18"/>
        <end position="23"/>
    </location>
    <ligand>
        <name>ATP</name>
        <dbReference type="ChEBI" id="CHEBI:30616"/>
    </ligand>
</feature>
<dbReference type="GO" id="GO:0005737">
    <property type="term" value="C:cytoplasm"/>
    <property type="evidence" value="ECO:0007669"/>
    <property type="project" value="UniProtKB-SubCell"/>
</dbReference>
<keyword evidence="3 5" id="KW-0067">ATP-binding</keyword>
<dbReference type="GO" id="GO:0004140">
    <property type="term" value="F:dephospho-CoA kinase activity"/>
    <property type="evidence" value="ECO:0007669"/>
    <property type="project" value="UniProtKB-UniRule"/>
</dbReference>
<organism evidence="7">
    <name type="scientific">Curvibacter symbiont subsp. Hydra magnipapillata</name>
    <dbReference type="NCBI Taxonomy" id="667019"/>
    <lineage>
        <taxon>Bacteria</taxon>
        <taxon>Pseudomonadati</taxon>
        <taxon>Pseudomonadota</taxon>
        <taxon>Betaproteobacteria</taxon>
        <taxon>Burkholderiales</taxon>
        <taxon>Comamonadaceae</taxon>
        <taxon>Curvibacter</taxon>
    </lineage>
</organism>
<comment type="function">
    <text evidence="5">Catalyzes the phosphorylation of the 3'-hydroxyl group of dephosphocoenzyme A to form coenzyme A.</text>
</comment>
<dbReference type="Gene3D" id="3.40.50.300">
    <property type="entry name" value="P-loop containing nucleotide triphosphate hydrolases"/>
    <property type="match status" value="1"/>
</dbReference>
<sequence>MYKLMSKGIRVGLTGGMGSGKSTVARFLTQRGAYLIDADAISRSTTSTGGAAIPELTQAFGPQVIGHDGALDRVKMRELAFQNPDARKRLEAIVHPLVKASIEQEALKADANSAPCVVYDIPLLMESSHWRQSLDTIVVVDCTEDTQIDRVRRRNGLSETEVRAVLAAQAMRTKRLKGADFVIFNDGITLSQLETLTQQISVQFGL</sequence>
<proteinExistence type="inferred from homology"/>
<evidence type="ECO:0000256" key="2">
    <source>
        <dbReference type="ARBA" id="ARBA00022741"/>
    </source>
</evidence>
<dbReference type="EMBL" id="FN543104">
    <property type="protein sequence ID" value="CBA27674.1"/>
    <property type="molecule type" value="Genomic_DNA"/>
</dbReference>
<dbReference type="InterPro" id="IPR001977">
    <property type="entry name" value="Depp_CoAkinase"/>
</dbReference>
<evidence type="ECO:0000256" key="3">
    <source>
        <dbReference type="ARBA" id="ARBA00022840"/>
    </source>
</evidence>
<dbReference type="GO" id="GO:0015937">
    <property type="term" value="P:coenzyme A biosynthetic process"/>
    <property type="evidence" value="ECO:0007669"/>
    <property type="project" value="UniProtKB-UniRule"/>
</dbReference>
<keyword evidence="5" id="KW-0963">Cytoplasm</keyword>
<dbReference type="HAMAP" id="MF_00376">
    <property type="entry name" value="Dephospho_CoA_kinase"/>
    <property type="match status" value="1"/>
</dbReference>
<evidence type="ECO:0000256" key="1">
    <source>
        <dbReference type="ARBA" id="ARBA00009018"/>
    </source>
</evidence>
<reference evidence="7" key="1">
    <citation type="journal article" date="2010" name="Nature">
        <title>The dynamic genome of Hydra.</title>
        <authorList>
            <person name="Chapman J.A."/>
            <person name="Kirkness E.F."/>
            <person name="Simakov O."/>
            <person name="Hampson S.E."/>
            <person name="Mitros T."/>
            <person name="Weinmaier T."/>
            <person name="Rattei T."/>
            <person name="Balasubramanian P.G."/>
            <person name="Borman J."/>
            <person name="Busam D."/>
            <person name="Disbennett K."/>
            <person name="Pfannkoch C."/>
            <person name="Sumin N."/>
            <person name="Sutton G."/>
            <person name="Viswanathan L."/>
            <person name="Walenz B."/>
            <person name="Goodstein D.M."/>
            <person name="Hellsten U."/>
            <person name="Kawashima T."/>
            <person name="Prochnik S.E."/>
            <person name="Putnam N.H."/>
            <person name="Shu S."/>
            <person name="Blumberg B."/>
            <person name="Dana C.E."/>
            <person name="Gee L."/>
            <person name="Kibler D.F."/>
            <person name="Law L."/>
            <person name="Lindgens D."/>
            <person name="Martinez D.E."/>
            <person name="Peng J."/>
            <person name="Wigge P.A."/>
            <person name="Bertulat B."/>
            <person name="Guder C."/>
            <person name="Nakamura Y."/>
            <person name="Ozbek S."/>
            <person name="Watanabe H."/>
            <person name="Khalturin K."/>
            <person name="Hemmrich G."/>
            <person name="Franke A."/>
            <person name="Augustin R."/>
            <person name="Fraune S."/>
            <person name="Hayakawa E."/>
            <person name="Hayakawa S."/>
            <person name="Hirose M."/>
            <person name="Hwang J."/>
            <person name="Ikeo K."/>
            <person name="Nishimiya-Fujisawa C."/>
            <person name="Ogura A."/>
            <person name="Takahashi T."/>
            <person name="Steinmetz P.R."/>
            <person name="Zhang X."/>
            <person name="Aufschnaiter R."/>
            <person name="Eder M.K."/>
            <person name="Gorny A.K."/>
            <person name="Salvenmoser W."/>
            <person name="Heimberg A.M."/>
            <person name="Wheeler B.M."/>
            <person name="Peterson K.J."/>
            <person name="Boettger A."/>
            <person name="Tischler P."/>
            <person name="Wolf A."/>
            <person name="Gojobori T."/>
            <person name="Remington K.A."/>
            <person name="Strausberg R.L."/>
            <person name="Venter J."/>
            <person name="Technau U."/>
            <person name="Hobmayer B."/>
            <person name="Bosch T.C."/>
            <person name="Holstein T.W."/>
            <person name="Fujisawa T."/>
            <person name="Bode H.R."/>
            <person name="David C.N."/>
            <person name="Rokhsar D.S."/>
            <person name="Steele R.E."/>
        </authorList>
    </citation>
    <scope>NUCLEOTIDE SEQUENCE</scope>
</reference>
<keyword evidence="4 5" id="KW-0173">Coenzyme A biosynthesis</keyword>
<dbReference type="AlphaFoldDB" id="C9Y895"/>
<dbReference type="CDD" id="cd02022">
    <property type="entry name" value="DPCK"/>
    <property type="match status" value="1"/>
</dbReference>
<dbReference type="Pfam" id="PF01121">
    <property type="entry name" value="CoaE"/>
    <property type="match status" value="1"/>
</dbReference>
<comment type="subcellular location">
    <subcellularLocation>
        <location evidence="5">Cytoplasm</location>
    </subcellularLocation>
</comment>
<keyword evidence="2 5" id="KW-0547">Nucleotide-binding</keyword>
<protein>
    <recommendedName>
        <fullName evidence="5 6">Dephospho-CoA kinase</fullName>
        <ecNumber evidence="5 6">2.7.1.24</ecNumber>
    </recommendedName>
    <alternativeName>
        <fullName evidence="5">Dephosphocoenzyme A kinase</fullName>
    </alternativeName>
</protein>
<dbReference type="NCBIfam" id="TIGR00152">
    <property type="entry name" value="dephospho-CoA kinase"/>
    <property type="match status" value="1"/>
</dbReference>
<comment type="catalytic activity">
    <reaction evidence="5">
        <text>3'-dephospho-CoA + ATP = ADP + CoA + H(+)</text>
        <dbReference type="Rhea" id="RHEA:18245"/>
        <dbReference type="ChEBI" id="CHEBI:15378"/>
        <dbReference type="ChEBI" id="CHEBI:30616"/>
        <dbReference type="ChEBI" id="CHEBI:57287"/>
        <dbReference type="ChEBI" id="CHEBI:57328"/>
        <dbReference type="ChEBI" id="CHEBI:456216"/>
        <dbReference type="EC" id="2.7.1.24"/>
    </reaction>
</comment>
<name>C9Y895_CURXX</name>
<evidence type="ECO:0000256" key="4">
    <source>
        <dbReference type="ARBA" id="ARBA00022993"/>
    </source>
</evidence>
<dbReference type="SUPFAM" id="SSF52540">
    <property type="entry name" value="P-loop containing nucleoside triphosphate hydrolases"/>
    <property type="match status" value="1"/>
</dbReference>
<comment type="similarity">
    <text evidence="1 5">Belongs to the CoaE family.</text>
</comment>
<dbReference type="InterPro" id="IPR027417">
    <property type="entry name" value="P-loop_NTPase"/>
</dbReference>